<proteinExistence type="predicted"/>
<name>A0A8T2SBF4_CERRI</name>
<keyword evidence="1" id="KW-1133">Transmembrane helix</keyword>
<keyword evidence="1" id="KW-0472">Membrane</keyword>
<accession>A0A8T2SBF4</accession>
<evidence type="ECO:0000256" key="1">
    <source>
        <dbReference type="SAM" id="Phobius"/>
    </source>
</evidence>
<dbReference type="EMBL" id="CM035426">
    <property type="protein sequence ID" value="KAH7315848.1"/>
    <property type="molecule type" value="Genomic_DNA"/>
</dbReference>
<dbReference type="Proteomes" id="UP000825935">
    <property type="component" value="Chromosome 21"/>
</dbReference>
<gene>
    <name evidence="2" type="ORF">KP509_21G067800</name>
</gene>
<reference evidence="2" key="1">
    <citation type="submission" date="2021-08" db="EMBL/GenBank/DDBJ databases">
        <title>WGS assembly of Ceratopteris richardii.</title>
        <authorList>
            <person name="Marchant D.B."/>
            <person name="Chen G."/>
            <person name="Jenkins J."/>
            <person name="Shu S."/>
            <person name="Leebens-Mack J."/>
            <person name="Grimwood J."/>
            <person name="Schmutz J."/>
            <person name="Soltis P."/>
            <person name="Soltis D."/>
            <person name="Chen Z.-H."/>
        </authorList>
    </citation>
    <scope>NUCLEOTIDE SEQUENCE</scope>
    <source>
        <strain evidence="2">Whitten #5841</strain>
        <tissue evidence="2">Leaf</tissue>
    </source>
</reference>
<evidence type="ECO:0000313" key="2">
    <source>
        <dbReference type="EMBL" id="KAH7315848.1"/>
    </source>
</evidence>
<keyword evidence="1" id="KW-0812">Transmembrane</keyword>
<keyword evidence="3" id="KW-1185">Reference proteome</keyword>
<feature type="transmembrane region" description="Helical" evidence="1">
    <location>
        <begin position="49"/>
        <end position="69"/>
    </location>
</feature>
<sequence>MFLTIKLNQIFNSSYMAISKTLVNGEWSYKLDVMGLLKLHLMVTGPTKYMGLFGLSSTFLFLFCVTLYAKHVFSWKKDLYLIRAREGACFSPKLSKACHYMHKDVQSS</sequence>
<evidence type="ECO:0000313" key="3">
    <source>
        <dbReference type="Proteomes" id="UP000825935"/>
    </source>
</evidence>
<comment type="caution">
    <text evidence="2">The sequence shown here is derived from an EMBL/GenBank/DDBJ whole genome shotgun (WGS) entry which is preliminary data.</text>
</comment>
<organism evidence="2 3">
    <name type="scientific">Ceratopteris richardii</name>
    <name type="common">Triangle waterfern</name>
    <dbReference type="NCBI Taxonomy" id="49495"/>
    <lineage>
        <taxon>Eukaryota</taxon>
        <taxon>Viridiplantae</taxon>
        <taxon>Streptophyta</taxon>
        <taxon>Embryophyta</taxon>
        <taxon>Tracheophyta</taxon>
        <taxon>Polypodiopsida</taxon>
        <taxon>Polypodiidae</taxon>
        <taxon>Polypodiales</taxon>
        <taxon>Pteridineae</taxon>
        <taxon>Pteridaceae</taxon>
        <taxon>Parkerioideae</taxon>
        <taxon>Ceratopteris</taxon>
    </lineage>
</organism>
<protein>
    <submittedName>
        <fullName evidence="2">Uncharacterized protein</fullName>
    </submittedName>
</protein>
<dbReference type="AlphaFoldDB" id="A0A8T2SBF4"/>